<protein>
    <submittedName>
        <fullName evidence="5">Ankyrin</fullName>
    </submittedName>
</protein>
<name>A0A9P4N8K7_9PLEO</name>
<dbReference type="InterPro" id="IPR036770">
    <property type="entry name" value="Ankyrin_rpt-contain_sf"/>
</dbReference>
<gene>
    <name evidence="5" type="ORF">CC78DRAFT_461767</name>
</gene>
<dbReference type="SMART" id="SM00248">
    <property type="entry name" value="ANK"/>
    <property type="match status" value="6"/>
</dbReference>
<dbReference type="Pfam" id="PF00023">
    <property type="entry name" value="Ank"/>
    <property type="match status" value="1"/>
</dbReference>
<accession>A0A9P4N8K7</accession>
<keyword evidence="2 3" id="KW-0040">ANK repeat</keyword>
<evidence type="ECO:0000313" key="5">
    <source>
        <dbReference type="EMBL" id="KAF2265301.1"/>
    </source>
</evidence>
<dbReference type="EMBL" id="ML986608">
    <property type="protein sequence ID" value="KAF2265301.1"/>
    <property type="molecule type" value="Genomic_DNA"/>
</dbReference>
<feature type="coiled-coil region" evidence="4">
    <location>
        <begin position="576"/>
        <end position="603"/>
    </location>
</feature>
<feature type="non-terminal residue" evidence="5">
    <location>
        <position position="1"/>
    </location>
</feature>
<reference evidence="6" key="1">
    <citation type="journal article" date="2020" name="Stud. Mycol.">
        <title>101 Dothideomycetes genomes: A test case for predicting lifestyles and emergence of pathogens.</title>
        <authorList>
            <person name="Haridas S."/>
            <person name="Albert R."/>
            <person name="Binder M."/>
            <person name="Bloem J."/>
            <person name="LaButti K."/>
            <person name="Salamov A."/>
            <person name="Andreopoulos B."/>
            <person name="Baker S."/>
            <person name="Barry K."/>
            <person name="Bills G."/>
            <person name="Bluhm B."/>
            <person name="Cannon C."/>
            <person name="Castanera R."/>
            <person name="Culley D."/>
            <person name="Daum C."/>
            <person name="Ezra D."/>
            <person name="Gonzalez J."/>
            <person name="Henrissat B."/>
            <person name="Kuo A."/>
            <person name="Liang C."/>
            <person name="Lipzen A."/>
            <person name="Lutzoni F."/>
            <person name="Magnuson J."/>
            <person name="Mondo S."/>
            <person name="Nolan M."/>
            <person name="Ohm R."/>
            <person name="Pangilinan J."/>
            <person name="Park H.-J."/>
            <person name="Ramirez L."/>
            <person name="Alfaro M."/>
            <person name="Sun H."/>
            <person name="Tritt A."/>
            <person name="Yoshinaga Y."/>
            <person name="Zwiers L.-H."/>
            <person name="Turgeon B."/>
            <person name="Goodwin S."/>
            <person name="Spatafora J."/>
            <person name="Crous P."/>
            <person name="Grigoriev I."/>
        </authorList>
    </citation>
    <scope>NUCLEOTIDE SEQUENCE [LARGE SCALE GENOMIC DNA]</scope>
    <source>
        <strain evidence="6">CBS 304.66</strain>
    </source>
</reference>
<dbReference type="SUPFAM" id="SSF48403">
    <property type="entry name" value="Ankyrin repeat"/>
    <property type="match status" value="1"/>
</dbReference>
<dbReference type="InterPro" id="IPR002110">
    <property type="entry name" value="Ankyrin_rpt"/>
</dbReference>
<evidence type="ECO:0000313" key="6">
    <source>
        <dbReference type="Proteomes" id="UP000800093"/>
    </source>
</evidence>
<dbReference type="Pfam" id="PF12796">
    <property type="entry name" value="Ank_2"/>
    <property type="match status" value="1"/>
</dbReference>
<dbReference type="PROSITE" id="PS50088">
    <property type="entry name" value="ANK_REPEAT"/>
    <property type="match status" value="3"/>
</dbReference>
<keyword evidence="1" id="KW-0677">Repeat</keyword>
<dbReference type="PANTHER" id="PTHR24198">
    <property type="entry name" value="ANKYRIN REPEAT AND PROTEIN KINASE DOMAIN-CONTAINING PROTEIN"/>
    <property type="match status" value="1"/>
</dbReference>
<feature type="repeat" description="ANK" evidence="3">
    <location>
        <begin position="164"/>
        <end position="196"/>
    </location>
</feature>
<sequence length="943" mass="107043">LYTKDLLLNAEWNKPEDRKANLHRHPTFFGYAEDIIHDCCGFCPNPTTPEEHDLAEEDAKIYVSGEISFIKDDPGRQAIGSFNPITSDGWTEMAYVGNTAQLCQAIIDSNLEHVQDWISQEGSDPNSRDYAGRTPLRLAVMVSSPEIVQTFIDHGARLVARLADGRTALHLAAARGNVEIVKMIMQKSKANEEEEEHKEELRKKARMIARQRKRATINIDKQDKTADDDGSDFEVIDHRESDSDMRSTTTGSYIKVNEEEKKADDLMPEDKDGPDFYDVNVLAWDTQCSPLHLAILNGHVDVVKELVQNCGANVLLPIKLLNSWNKFPRGAILTLVLSLRLPLEKAKLMTRTLLDIGASSTQADTCQVTALHYISVEQPELVETLLRFNEPIAKRAMNHLSVCGSSWNPSAQSPLMSATAKGNVLAALKLLDAGAEPSIEFKDWMKSVEKQFTDVAMRDSTRNRNDFLKDIEQPIVLAVQNELPDLALALLARGVDPNTLPRHTQQGIIDHYYSQYNMETVLEMVRNKIRELRSLEDEEPPALDEKLMKDNVNYLEGIESDSYKEFVAKIQIEDAYQADRRANERYEERLKQYNNRKGFAEKKQTTEALAERFEAIERKLIKRGAKTFLELHPDKSFPKHQNQQYSYEERKPTPLEISFDFSVHNLTDETKEAYLELFQAGWEGDLNKIKTYTLASWGPKADNTPLKITVEDKHDQSPFSLAVLRGHFEVARAIVDISFAQYHPDQEKPRARYRIGHATEEYDDDCEDEDAASDTTNIPVYEELLDDCFTIDNIGEVSTQVKSKTSPLAFIHFPCSAWSYAKFFRPDLKPTYGLEDKEVEGSGTKRLSSWAVAINDMKLFSFILDLDLVWTNRLADPEDGSSPILSISNDDFQKAIQYARLDILAEMIKHAGAGMEPEFLVKNSSVKYREKPKYYQGLSARIP</sequence>
<keyword evidence="6" id="KW-1185">Reference proteome</keyword>
<dbReference type="PANTHER" id="PTHR24198:SF165">
    <property type="entry name" value="ANKYRIN REPEAT-CONTAINING PROTEIN-RELATED"/>
    <property type="match status" value="1"/>
</dbReference>
<evidence type="ECO:0000256" key="4">
    <source>
        <dbReference type="SAM" id="Coils"/>
    </source>
</evidence>
<evidence type="ECO:0000256" key="3">
    <source>
        <dbReference type="PROSITE-ProRule" id="PRU00023"/>
    </source>
</evidence>
<dbReference type="PRINTS" id="PR01415">
    <property type="entry name" value="ANKYRIN"/>
</dbReference>
<feature type="coiled-coil region" evidence="4">
    <location>
        <begin position="180"/>
        <end position="218"/>
    </location>
</feature>
<organism evidence="5 6">
    <name type="scientific">Lojkania enalia</name>
    <dbReference type="NCBI Taxonomy" id="147567"/>
    <lineage>
        <taxon>Eukaryota</taxon>
        <taxon>Fungi</taxon>
        <taxon>Dikarya</taxon>
        <taxon>Ascomycota</taxon>
        <taxon>Pezizomycotina</taxon>
        <taxon>Dothideomycetes</taxon>
        <taxon>Pleosporomycetidae</taxon>
        <taxon>Pleosporales</taxon>
        <taxon>Pleosporales incertae sedis</taxon>
        <taxon>Lojkania</taxon>
    </lineage>
</organism>
<feature type="repeat" description="ANK" evidence="3">
    <location>
        <begin position="131"/>
        <end position="163"/>
    </location>
</feature>
<feature type="repeat" description="ANK" evidence="3">
    <location>
        <begin position="286"/>
        <end position="309"/>
    </location>
</feature>
<dbReference type="PROSITE" id="PS50297">
    <property type="entry name" value="ANK_REP_REGION"/>
    <property type="match status" value="3"/>
</dbReference>
<dbReference type="OrthoDB" id="539213at2759"/>
<keyword evidence="4" id="KW-0175">Coiled coil</keyword>
<dbReference type="Gene3D" id="1.25.40.20">
    <property type="entry name" value="Ankyrin repeat-containing domain"/>
    <property type="match status" value="3"/>
</dbReference>
<dbReference type="AlphaFoldDB" id="A0A9P4N8K7"/>
<proteinExistence type="predicted"/>
<evidence type="ECO:0000256" key="2">
    <source>
        <dbReference type="ARBA" id="ARBA00023043"/>
    </source>
</evidence>
<evidence type="ECO:0000256" key="1">
    <source>
        <dbReference type="ARBA" id="ARBA00022737"/>
    </source>
</evidence>
<dbReference type="Proteomes" id="UP000800093">
    <property type="component" value="Unassembled WGS sequence"/>
</dbReference>
<comment type="caution">
    <text evidence="5">The sequence shown here is derived from an EMBL/GenBank/DDBJ whole genome shotgun (WGS) entry which is preliminary data.</text>
</comment>